<dbReference type="PANTHER" id="PTHR43141:SF5">
    <property type="entry name" value="CYTOCHROME BD-I UBIQUINOL OXIDASE SUBUNIT 2"/>
    <property type="match status" value="1"/>
</dbReference>
<feature type="transmembrane region" description="Helical" evidence="13">
    <location>
        <begin position="196"/>
        <end position="218"/>
    </location>
</feature>
<feature type="transmembrane region" description="Helical" evidence="13">
    <location>
        <begin position="230"/>
        <end position="248"/>
    </location>
</feature>
<evidence type="ECO:0000256" key="10">
    <source>
        <dbReference type="ARBA" id="ARBA00023004"/>
    </source>
</evidence>
<feature type="transmembrane region" description="Helical" evidence="13">
    <location>
        <begin position="81"/>
        <end position="102"/>
    </location>
</feature>
<evidence type="ECO:0000256" key="4">
    <source>
        <dbReference type="ARBA" id="ARBA00022475"/>
    </source>
</evidence>
<keyword evidence="10" id="KW-0408">Iron</keyword>
<feature type="transmembrane region" description="Helical" evidence="13">
    <location>
        <begin position="255"/>
        <end position="280"/>
    </location>
</feature>
<evidence type="ECO:0000256" key="5">
    <source>
        <dbReference type="ARBA" id="ARBA00022617"/>
    </source>
</evidence>
<evidence type="ECO:0000256" key="6">
    <source>
        <dbReference type="ARBA" id="ARBA00022692"/>
    </source>
</evidence>
<keyword evidence="15" id="KW-1185">Reference proteome</keyword>
<evidence type="ECO:0000256" key="7">
    <source>
        <dbReference type="ARBA" id="ARBA00022723"/>
    </source>
</evidence>
<dbReference type="NCBIfam" id="TIGR00203">
    <property type="entry name" value="cydB"/>
    <property type="match status" value="1"/>
</dbReference>
<protein>
    <submittedName>
        <fullName evidence="14">Cytochrome c oxidase assembly protein</fullName>
    </submittedName>
</protein>
<evidence type="ECO:0000313" key="15">
    <source>
        <dbReference type="Proteomes" id="UP000634308"/>
    </source>
</evidence>
<evidence type="ECO:0000256" key="12">
    <source>
        <dbReference type="SAM" id="MobiDB-lite"/>
    </source>
</evidence>
<dbReference type="PANTHER" id="PTHR43141">
    <property type="entry name" value="CYTOCHROME BD2 SUBUNIT II"/>
    <property type="match status" value="1"/>
</dbReference>
<proteinExistence type="inferred from homology"/>
<keyword evidence="3" id="KW-0813">Transport</keyword>
<dbReference type="PIRSF" id="PIRSF000267">
    <property type="entry name" value="Cyt_oxidse_sub2"/>
    <property type="match status" value="1"/>
</dbReference>
<feature type="transmembrane region" description="Helical" evidence="13">
    <location>
        <begin position="52"/>
        <end position="75"/>
    </location>
</feature>
<evidence type="ECO:0000256" key="3">
    <source>
        <dbReference type="ARBA" id="ARBA00022448"/>
    </source>
</evidence>
<evidence type="ECO:0000256" key="8">
    <source>
        <dbReference type="ARBA" id="ARBA00022982"/>
    </source>
</evidence>
<feature type="transmembrane region" description="Helical" evidence="13">
    <location>
        <begin position="155"/>
        <end position="184"/>
    </location>
</feature>
<dbReference type="RefSeq" id="WP_189065657.1">
    <property type="nucleotide sequence ID" value="NZ_BMQM01000020.1"/>
</dbReference>
<evidence type="ECO:0000256" key="2">
    <source>
        <dbReference type="ARBA" id="ARBA00007543"/>
    </source>
</evidence>
<reference evidence="15" key="1">
    <citation type="journal article" date="2019" name="Int. J. Syst. Evol. Microbiol.">
        <title>The Global Catalogue of Microorganisms (GCM) 10K type strain sequencing project: providing services to taxonomists for standard genome sequencing and annotation.</title>
        <authorList>
            <consortium name="The Broad Institute Genomics Platform"/>
            <consortium name="The Broad Institute Genome Sequencing Center for Infectious Disease"/>
            <person name="Wu L."/>
            <person name="Ma J."/>
        </authorList>
    </citation>
    <scope>NUCLEOTIDE SEQUENCE [LARGE SCALE GENOMIC DNA]</scope>
    <source>
        <strain evidence="15">JCM 31404</strain>
    </source>
</reference>
<feature type="transmembrane region" description="Helical" evidence="13">
    <location>
        <begin position="114"/>
        <end position="135"/>
    </location>
</feature>
<feature type="transmembrane region" description="Helical" evidence="13">
    <location>
        <begin position="6"/>
        <end position="31"/>
    </location>
</feature>
<dbReference type="Pfam" id="PF02322">
    <property type="entry name" value="Cyt_bd_oxida_II"/>
    <property type="match status" value="1"/>
</dbReference>
<name>A0ABQ2RV75_9DEIO</name>
<dbReference type="InterPro" id="IPR003317">
    <property type="entry name" value="Cyt-d_oxidase_su2"/>
</dbReference>
<evidence type="ECO:0000313" key="14">
    <source>
        <dbReference type="EMBL" id="GGR64610.1"/>
    </source>
</evidence>
<accession>A0ABQ2RV75</accession>
<gene>
    <name evidence="14" type="primary">cydB</name>
    <name evidence="14" type="ORF">GCM10008959_28500</name>
</gene>
<evidence type="ECO:0000256" key="1">
    <source>
        <dbReference type="ARBA" id="ARBA00004651"/>
    </source>
</evidence>
<comment type="similarity">
    <text evidence="2">Belongs to the cytochrome ubiquinol oxidase subunit 2 family.</text>
</comment>
<keyword evidence="9 13" id="KW-1133">Transmembrane helix</keyword>
<feature type="transmembrane region" description="Helical" evidence="13">
    <location>
        <begin position="300"/>
        <end position="319"/>
    </location>
</feature>
<keyword evidence="7" id="KW-0479">Metal-binding</keyword>
<evidence type="ECO:0000256" key="13">
    <source>
        <dbReference type="SAM" id="Phobius"/>
    </source>
</evidence>
<keyword evidence="8" id="KW-0249">Electron transport</keyword>
<dbReference type="EMBL" id="BMQM01000020">
    <property type="protein sequence ID" value="GGR64610.1"/>
    <property type="molecule type" value="Genomic_DNA"/>
</dbReference>
<keyword evidence="4" id="KW-1003">Cell membrane</keyword>
<keyword evidence="5" id="KW-0349">Heme</keyword>
<comment type="caution">
    <text evidence="14">The sequence shown here is derived from an EMBL/GenBank/DDBJ whole genome shotgun (WGS) entry which is preliminary data.</text>
</comment>
<evidence type="ECO:0000256" key="9">
    <source>
        <dbReference type="ARBA" id="ARBA00022989"/>
    </source>
</evidence>
<comment type="subcellular location">
    <subcellularLocation>
        <location evidence="1">Cell membrane</location>
        <topology evidence="1">Multi-pass membrane protein</topology>
    </subcellularLocation>
</comment>
<feature type="region of interest" description="Disordered" evidence="12">
    <location>
        <begin position="341"/>
        <end position="379"/>
    </location>
</feature>
<evidence type="ECO:0000256" key="11">
    <source>
        <dbReference type="ARBA" id="ARBA00023136"/>
    </source>
</evidence>
<dbReference type="Proteomes" id="UP000634308">
    <property type="component" value="Unassembled WGS sequence"/>
</dbReference>
<keyword evidence="11 13" id="KW-0472">Membrane</keyword>
<organism evidence="14 15">
    <name type="scientific">Deinococcus seoulensis</name>
    <dbReference type="NCBI Taxonomy" id="1837379"/>
    <lineage>
        <taxon>Bacteria</taxon>
        <taxon>Thermotogati</taxon>
        <taxon>Deinococcota</taxon>
        <taxon>Deinococci</taxon>
        <taxon>Deinococcales</taxon>
        <taxon>Deinococcaceae</taxon>
        <taxon>Deinococcus</taxon>
    </lineage>
</organism>
<sequence>MDLAAIWFALIGLTFVIYFFLDGFDFGAGLLQPFIARNERERRAVLGTVGPFWAANEVWIILGAGAIFAAFPLWYGTLMTALYPLFTLILLALIGRGVAFEYRAEVDNVRWRQFWDVTAFVCNLLPAFLWGMIMANMVRGLPIDSEARFQGGLSAAFSLFTLLGGLATLSLFVLHGATFLLLRLKADTDLHARARAAALSFGGLATVLVLAFVLIGFVQEGRFNALGLSAWLFPAGAALNLALVWLALTLRRDTLAFLATGLTIVFSTATIFVSLFPAVLPSTLNPAFTLTVQGSASEPYTLRALSWAAGVFLPLILAYQGWNFWVFRNRVTGHDTADEGELVYGQHGGQDGIPGDPSASDPSAGRPGDPDGPPAARQS</sequence>
<keyword evidence="6 13" id="KW-0812">Transmembrane</keyword>